<dbReference type="GO" id="GO:1990961">
    <property type="term" value="P:xenobiotic detoxification by transmembrane export across the plasma membrane"/>
    <property type="evidence" value="ECO:0007669"/>
    <property type="project" value="UniProtKB-ARBA"/>
</dbReference>
<accession>A0A512JAC6</accession>
<keyword evidence="6 9" id="KW-0472">Membrane</keyword>
<evidence type="ECO:0000256" key="4">
    <source>
        <dbReference type="ARBA" id="ARBA00022692"/>
    </source>
</evidence>
<dbReference type="OrthoDB" id="9808638at2"/>
<evidence type="ECO:0000256" key="6">
    <source>
        <dbReference type="ARBA" id="ARBA00023136"/>
    </source>
</evidence>
<keyword evidence="5 9" id="KW-1133">Transmembrane helix</keyword>
<evidence type="ECO:0000256" key="3">
    <source>
        <dbReference type="ARBA" id="ARBA00022475"/>
    </source>
</evidence>
<dbReference type="Proteomes" id="UP001156856">
    <property type="component" value="Unassembled WGS sequence"/>
</dbReference>
<feature type="transmembrane region" description="Helical" evidence="9">
    <location>
        <begin position="37"/>
        <end position="55"/>
    </location>
</feature>
<feature type="transmembrane region" description="Helical" evidence="9">
    <location>
        <begin position="6"/>
        <end position="25"/>
    </location>
</feature>
<dbReference type="FunFam" id="1.10.3730.20:FF:000001">
    <property type="entry name" value="Quaternary ammonium compound resistance transporter SugE"/>
    <property type="match status" value="1"/>
</dbReference>
<dbReference type="EMBL" id="BSPK01000036">
    <property type="protein sequence ID" value="GLS64413.1"/>
    <property type="molecule type" value="Genomic_DNA"/>
</dbReference>
<comment type="caution">
    <text evidence="10">The sequence shown here is derived from an EMBL/GenBank/DDBJ whole genome shotgun (WGS) entry which is preliminary data.</text>
</comment>
<reference evidence="11" key="4">
    <citation type="submission" date="2023-01" db="EMBL/GenBank/DDBJ databases">
        <title>Draft genome sequence of Methylobacterium oxalidis strain NBRC 107715.</title>
        <authorList>
            <person name="Sun Q."/>
            <person name="Mori K."/>
        </authorList>
    </citation>
    <scope>NUCLEOTIDE SEQUENCE</scope>
    <source>
        <strain evidence="11">NBRC 107715</strain>
    </source>
</reference>
<evidence type="ECO:0000256" key="2">
    <source>
        <dbReference type="ARBA" id="ARBA00022448"/>
    </source>
</evidence>
<dbReference type="PANTHER" id="PTHR30561:SF1">
    <property type="entry name" value="MULTIDRUG TRANSPORTER EMRE"/>
    <property type="match status" value="1"/>
</dbReference>
<dbReference type="SUPFAM" id="SSF103481">
    <property type="entry name" value="Multidrug resistance efflux transporter EmrE"/>
    <property type="match status" value="1"/>
</dbReference>
<dbReference type="Pfam" id="PF00893">
    <property type="entry name" value="Multi_Drug_Res"/>
    <property type="match status" value="1"/>
</dbReference>
<dbReference type="RefSeq" id="WP_147028426.1">
    <property type="nucleotide sequence ID" value="NZ_BJZU01000128.1"/>
</dbReference>
<evidence type="ECO:0000256" key="7">
    <source>
        <dbReference type="ARBA" id="ARBA00038032"/>
    </source>
</evidence>
<evidence type="ECO:0000313" key="12">
    <source>
        <dbReference type="Proteomes" id="UP000321960"/>
    </source>
</evidence>
<dbReference type="Gene3D" id="1.10.3730.20">
    <property type="match status" value="1"/>
</dbReference>
<dbReference type="InterPro" id="IPR037185">
    <property type="entry name" value="EmrE-like"/>
</dbReference>
<reference evidence="11" key="1">
    <citation type="journal article" date="2014" name="Int. J. Syst. Evol. Microbiol.">
        <title>Complete genome of a new Firmicutes species belonging to the dominant human colonic microbiota ('Ruminococcus bicirculans') reveals two chromosomes and a selective capacity to utilize plant glucans.</title>
        <authorList>
            <consortium name="NISC Comparative Sequencing Program"/>
            <person name="Wegmann U."/>
            <person name="Louis P."/>
            <person name="Goesmann A."/>
            <person name="Henrissat B."/>
            <person name="Duncan S.H."/>
            <person name="Flint H.J."/>
        </authorList>
    </citation>
    <scope>NUCLEOTIDE SEQUENCE</scope>
    <source>
        <strain evidence="11">NBRC 107715</strain>
    </source>
</reference>
<comment type="subcellular location">
    <subcellularLocation>
        <location evidence="1 8">Cell membrane</location>
        <topology evidence="1 8">Multi-pass membrane protein</topology>
    </subcellularLocation>
</comment>
<feature type="transmembrane region" description="Helical" evidence="9">
    <location>
        <begin position="89"/>
        <end position="108"/>
    </location>
</feature>
<evidence type="ECO:0000256" key="5">
    <source>
        <dbReference type="ARBA" id="ARBA00022989"/>
    </source>
</evidence>
<dbReference type="GO" id="GO:0031460">
    <property type="term" value="P:glycine betaine transport"/>
    <property type="evidence" value="ECO:0007669"/>
    <property type="project" value="TreeGrafter"/>
</dbReference>
<evidence type="ECO:0000256" key="1">
    <source>
        <dbReference type="ARBA" id="ARBA00004651"/>
    </source>
</evidence>
<keyword evidence="3" id="KW-1003">Cell membrane</keyword>
<evidence type="ECO:0000313" key="11">
    <source>
        <dbReference type="EMBL" id="GLS64413.1"/>
    </source>
</evidence>
<protein>
    <submittedName>
        <fullName evidence="10">Multidrug transporter</fullName>
    </submittedName>
</protein>
<proteinExistence type="inferred from homology"/>
<evidence type="ECO:0000313" key="13">
    <source>
        <dbReference type="Proteomes" id="UP001156856"/>
    </source>
</evidence>
<dbReference type="AlphaFoldDB" id="A0A512JAC6"/>
<evidence type="ECO:0000256" key="8">
    <source>
        <dbReference type="RuleBase" id="RU003942"/>
    </source>
</evidence>
<evidence type="ECO:0000256" key="9">
    <source>
        <dbReference type="SAM" id="Phobius"/>
    </source>
</evidence>
<dbReference type="EMBL" id="BJZU01000128">
    <property type="protein sequence ID" value="GEP06924.1"/>
    <property type="molecule type" value="Genomic_DNA"/>
</dbReference>
<dbReference type="GO" id="GO:0015297">
    <property type="term" value="F:antiporter activity"/>
    <property type="evidence" value="ECO:0007669"/>
    <property type="project" value="TreeGrafter"/>
</dbReference>
<dbReference type="InterPro" id="IPR045324">
    <property type="entry name" value="Small_multidrug_res"/>
</dbReference>
<dbReference type="GO" id="GO:0005886">
    <property type="term" value="C:plasma membrane"/>
    <property type="evidence" value="ECO:0007669"/>
    <property type="project" value="UniProtKB-SubCell"/>
</dbReference>
<reference evidence="13" key="2">
    <citation type="journal article" date="2019" name="Int. J. Syst. Evol. Microbiol.">
        <title>The Global Catalogue of Microorganisms (GCM) 10K type strain sequencing project: providing services to taxonomists for standard genome sequencing and annotation.</title>
        <authorList>
            <consortium name="The Broad Institute Genomics Platform"/>
            <consortium name="The Broad Institute Genome Sequencing Center for Infectious Disease"/>
            <person name="Wu L."/>
            <person name="Ma J."/>
        </authorList>
    </citation>
    <scope>NUCLEOTIDE SEQUENCE [LARGE SCALE GENOMIC DNA]</scope>
    <source>
        <strain evidence="13">NBRC 107715</strain>
    </source>
</reference>
<comment type="similarity">
    <text evidence="7 8">Belongs to the drug/metabolite transporter (DMT) superfamily. Small multidrug resistance (SMR) (TC 2.A.7.1) family.</text>
</comment>
<keyword evidence="4 8" id="KW-0812">Transmembrane</keyword>
<reference evidence="10 12" key="3">
    <citation type="submission" date="2019-07" db="EMBL/GenBank/DDBJ databases">
        <title>Whole genome shotgun sequence of Methylobacterium oxalidis NBRC 107715.</title>
        <authorList>
            <person name="Hosoyama A."/>
            <person name="Uohara A."/>
            <person name="Ohji S."/>
            <person name="Ichikawa N."/>
        </authorList>
    </citation>
    <scope>NUCLEOTIDE SEQUENCE [LARGE SCALE GENOMIC DNA]</scope>
    <source>
        <strain evidence="10 12">NBRC 107715</strain>
    </source>
</reference>
<feature type="transmembrane region" description="Helical" evidence="9">
    <location>
        <begin position="61"/>
        <end position="82"/>
    </location>
</feature>
<dbReference type="PANTHER" id="PTHR30561">
    <property type="entry name" value="SMR FAMILY PROTON-DEPENDENT DRUG EFFLUX TRANSPORTER SUGE"/>
    <property type="match status" value="1"/>
</dbReference>
<dbReference type="Proteomes" id="UP000321960">
    <property type="component" value="Unassembled WGS sequence"/>
</dbReference>
<name>A0A512JAC6_9HYPH</name>
<organism evidence="10 12">
    <name type="scientific">Methylobacterium oxalidis</name>
    <dbReference type="NCBI Taxonomy" id="944322"/>
    <lineage>
        <taxon>Bacteria</taxon>
        <taxon>Pseudomonadati</taxon>
        <taxon>Pseudomonadota</taxon>
        <taxon>Alphaproteobacteria</taxon>
        <taxon>Hyphomicrobiales</taxon>
        <taxon>Methylobacteriaceae</taxon>
        <taxon>Methylobacterium</taxon>
    </lineage>
</organism>
<keyword evidence="13" id="KW-1185">Reference proteome</keyword>
<sequence>MPNPTAAYVALVIAIACEVAGTTLLQMSEQFTRLVPTLAMAVFYAAAFYFLTHALKTMPLGVVYALWSGVGVVLTAVVGSTLFKQVLDLPALIGIGMIVGGIVVMQAFSTVTGHRP</sequence>
<evidence type="ECO:0000313" key="10">
    <source>
        <dbReference type="EMBL" id="GEP06924.1"/>
    </source>
</evidence>
<keyword evidence="2" id="KW-0813">Transport</keyword>
<gene>
    <name evidence="10" type="primary">emrE</name>
    <name evidence="11" type="ORF">GCM10007888_27940</name>
    <name evidence="10" type="ORF">MOX02_49620</name>
</gene>
<dbReference type="InterPro" id="IPR000390">
    <property type="entry name" value="Small_drug/metabolite_transptr"/>
</dbReference>
<dbReference type="GO" id="GO:0015199">
    <property type="term" value="F:amino-acid betaine transmembrane transporter activity"/>
    <property type="evidence" value="ECO:0007669"/>
    <property type="project" value="TreeGrafter"/>
</dbReference>
<dbReference type="GO" id="GO:0015220">
    <property type="term" value="F:choline transmembrane transporter activity"/>
    <property type="evidence" value="ECO:0007669"/>
    <property type="project" value="TreeGrafter"/>
</dbReference>